<feature type="region of interest" description="Disordered" evidence="5">
    <location>
        <begin position="1"/>
        <end position="23"/>
    </location>
</feature>
<feature type="domain" description="DNA2/NAM7 helicase-like C-terminal" evidence="6">
    <location>
        <begin position="718"/>
        <end position="918"/>
    </location>
</feature>
<dbReference type="Proteomes" id="UP001244011">
    <property type="component" value="Unassembled WGS sequence"/>
</dbReference>
<keyword evidence="2" id="KW-0378">Hydrolase</keyword>
<dbReference type="PANTHER" id="PTHR43788:SF8">
    <property type="entry name" value="DNA-BINDING PROTEIN SMUBP-2"/>
    <property type="match status" value="1"/>
</dbReference>
<dbReference type="Pfam" id="PF13087">
    <property type="entry name" value="AAA_12"/>
    <property type="match status" value="1"/>
</dbReference>
<evidence type="ECO:0000256" key="1">
    <source>
        <dbReference type="ARBA" id="ARBA00022741"/>
    </source>
</evidence>
<dbReference type="InterPro" id="IPR027417">
    <property type="entry name" value="P-loop_NTPase"/>
</dbReference>
<protein>
    <submittedName>
        <fullName evidence="7">DNA helicase</fullName>
    </submittedName>
</protein>
<keyword evidence="8" id="KW-1185">Reference proteome</keyword>
<dbReference type="GO" id="GO:0016787">
    <property type="term" value="F:hydrolase activity"/>
    <property type="evidence" value="ECO:0007669"/>
    <property type="project" value="UniProtKB-KW"/>
</dbReference>
<keyword evidence="3 7" id="KW-0347">Helicase</keyword>
<dbReference type="InterPro" id="IPR041679">
    <property type="entry name" value="DNA2/NAM7-like_C"/>
</dbReference>
<gene>
    <name evidence="7" type="ORF">QBC33DRAFT_516222</name>
</gene>
<dbReference type="Gene3D" id="3.40.50.300">
    <property type="entry name" value="P-loop containing nucleotide triphosphate hydrolases"/>
    <property type="match status" value="1"/>
</dbReference>
<dbReference type="GO" id="GO:0043139">
    <property type="term" value="F:5'-3' DNA helicase activity"/>
    <property type="evidence" value="ECO:0007669"/>
    <property type="project" value="TreeGrafter"/>
</dbReference>
<evidence type="ECO:0000256" key="3">
    <source>
        <dbReference type="ARBA" id="ARBA00022806"/>
    </source>
</evidence>
<dbReference type="GO" id="GO:0005524">
    <property type="term" value="F:ATP binding"/>
    <property type="evidence" value="ECO:0007669"/>
    <property type="project" value="UniProtKB-KW"/>
</dbReference>
<proteinExistence type="predicted"/>
<reference evidence="7" key="1">
    <citation type="submission" date="2023-06" db="EMBL/GenBank/DDBJ databases">
        <title>Genome-scale phylogeny and comparative genomics of the fungal order Sordariales.</title>
        <authorList>
            <consortium name="Lawrence Berkeley National Laboratory"/>
            <person name="Hensen N."/>
            <person name="Bonometti L."/>
            <person name="Westerberg I."/>
            <person name="Brannstrom I.O."/>
            <person name="Guillou S."/>
            <person name="Cros-Aarteil S."/>
            <person name="Calhoun S."/>
            <person name="Haridas S."/>
            <person name="Kuo A."/>
            <person name="Mondo S."/>
            <person name="Pangilinan J."/>
            <person name="Riley R."/>
            <person name="Labutti K."/>
            <person name="Andreopoulos B."/>
            <person name="Lipzen A."/>
            <person name="Chen C."/>
            <person name="Yanf M."/>
            <person name="Daum C."/>
            <person name="Ng V."/>
            <person name="Clum A."/>
            <person name="Steindorff A."/>
            <person name="Ohm R."/>
            <person name="Martin F."/>
            <person name="Silar P."/>
            <person name="Natvig D."/>
            <person name="Lalanne C."/>
            <person name="Gautier V."/>
            <person name="Ament-Velasquez S.L."/>
            <person name="Kruys A."/>
            <person name="Hutchinson M.I."/>
            <person name="Powell A.J."/>
            <person name="Barry K."/>
            <person name="Miller A.N."/>
            <person name="Grigoriev I.V."/>
            <person name="Debuchy R."/>
            <person name="Gladieux P."/>
            <person name="Thoren M.H."/>
            <person name="Johannesson H."/>
        </authorList>
    </citation>
    <scope>NUCLEOTIDE SEQUENCE</scope>
    <source>
        <strain evidence="7">8032-3</strain>
    </source>
</reference>
<evidence type="ECO:0000256" key="4">
    <source>
        <dbReference type="ARBA" id="ARBA00022840"/>
    </source>
</evidence>
<dbReference type="RefSeq" id="XP_060282539.1">
    <property type="nucleotide sequence ID" value="XM_060426136.1"/>
</dbReference>
<evidence type="ECO:0000259" key="6">
    <source>
        <dbReference type="Pfam" id="PF13087"/>
    </source>
</evidence>
<keyword evidence="1" id="KW-0547">Nucleotide-binding</keyword>
<keyword evidence="4" id="KW-0067">ATP-binding</keyword>
<evidence type="ECO:0000313" key="7">
    <source>
        <dbReference type="EMBL" id="KAK1766326.1"/>
    </source>
</evidence>
<evidence type="ECO:0000256" key="2">
    <source>
        <dbReference type="ARBA" id="ARBA00022801"/>
    </source>
</evidence>
<evidence type="ECO:0000256" key="5">
    <source>
        <dbReference type="SAM" id="MobiDB-lite"/>
    </source>
</evidence>
<dbReference type="PANTHER" id="PTHR43788">
    <property type="entry name" value="DNA2/NAM7 HELICASE FAMILY MEMBER"/>
    <property type="match status" value="1"/>
</dbReference>
<dbReference type="EMBL" id="MU839012">
    <property type="protein sequence ID" value="KAK1766326.1"/>
    <property type="molecule type" value="Genomic_DNA"/>
</dbReference>
<accession>A0AAJ0C264</accession>
<dbReference type="CDD" id="cd18808">
    <property type="entry name" value="SF1_C_Upf1"/>
    <property type="match status" value="1"/>
</dbReference>
<comment type="caution">
    <text evidence="7">The sequence shown here is derived from an EMBL/GenBank/DDBJ whole genome shotgun (WGS) entry which is preliminary data.</text>
</comment>
<name>A0AAJ0C264_9PEZI</name>
<evidence type="ECO:0000313" key="8">
    <source>
        <dbReference type="Proteomes" id="UP001244011"/>
    </source>
</evidence>
<organism evidence="7 8">
    <name type="scientific">Phialemonium atrogriseum</name>
    <dbReference type="NCBI Taxonomy" id="1093897"/>
    <lineage>
        <taxon>Eukaryota</taxon>
        <taxon>Fungi</taxon>
        <taxon>Dikarya</taxon>
        <taxon>Ascomycota</taxon>
        <taxon>Pezizomycotina</taxon>
        <taxon>Sordariomycetes</taxon>
        <taxon>Sordariomycetidae</taxon>
        <taxon>Cephalothecales</taxon>
        <taxon>Cephalothecaceae</taxon>
        <taxon>Phialemonium</taxon>
    </lineage>
</organism>
<sequence>MPQPGPKKGAGKQPSEPAIGGKKLGFPNEITNQIVVSLVTSLSPDTLTLKRGFGVCHTFDRRNQRMVPTDLYRITVKFPRGQFSRSSADMTVRNYLPSAVQASKNLTILIVDVHADAEVTVEGFGMPFTNPGHPSEGWINKDEAIIDKVTLLDILQQRHFAFVVGLTADSVDFAWDPMALGDPFSYPYGTEHSWDMARYKTMLLKTKGHQFAPASRFINDNEHVACLTQSVVQDTFWLEQDAETIRNRNFSAYFVTTGHGAVDQMSTFYTIVSLNPTFYSEFEISWRRLSKCDSLFLRLFKDKEDPSPVNWQAKLVDNPKDFDAGLHEAERKVKATCLLLPGAEPFNPVGCRDRQDAALTPVDLRADVEHMMRLQRDLMRGTGFWPSCRPHREAVIEITTALNAVNIDDGGEQVKEVRKTRPIPSVSLFDTKNAAYLESLLEEALVDDRARFKAYMSERPLGVGLITVPAGTNLTPLQLWQDDRHPAGVVGMMANPRIGKVFGSAPSHGAVDNFAARVAEVDARVTSRYNETMQQVDPTHVPLHRRLIVRGYRIEHEIAAFKHLLQFPDNPNNAAPHGRWKKSHWKLPFSPTFWLLVVLRHKGIETSLGPGDKPSLLSLREKIDNAEELAPLCDVATGKIDWAEYVSTKGVHDNKIRALLEDIVAEADGLFTVPAAVSQEDQPYFRWHRETAQGIAIDEAGNMGRPDAYASVLGFLKESGFPVYRLRTQLRMAKGQFDMIHRLIYSNLPLRYGPECDISRHHHANGVRLEAYLTERYPSLKPSPPDTLAPVFVNCKGTYTLVDPVTRSKKNPDQARLALDFISDFVEKSGVDPSKVVVSISPYKMNVECINTMVRKEYPILHTMQLAATVDSFQGREGQIAVVVMGTTQKSGPGFTTDNERLTVMMTRQRSSLLVFGDLDVTGKIEGKDAAKLEKEANKRIQVVDDEGQVHFAKAVLLRSIMAHYVKMGRVIKLEAPKKVTAAAASGPGQ</sequence>
<dbReference type="InterPro" id="IPR047187">
    <property type="entry name" value="SF1_C_Upf1"/>
</dbReference>
<dbReference type="GeneID" id="85309323"/>
<dbReference type="SUPFAM" id="SSF52540">
    <property type="entry name" value="P-loop containing nucleoside triphosphate hydrolases"/>
    <property type="match status" value="1"/>
</dbReference>
<dbReference type="InterPro" id="IPR050534">
    <property type="entry name" value="Coronavir_polyprotein_1ab"/>
</dbReference>
<dbReference type="AlphaFoldDB" id="A0AAJ0C264"/>